<accession>A0AAE1BBK4</accession>
<reference evidence="2" key="1">
    <citation type="journal article" date="2023" name="G3 (Bethesda)">
        <title>A reference genome for the long-term kleptoplast-retaining sea slug Elysia crispata morphotype clarki.</title>
        <authorList>
            <person name="Eastman K.E."/>
            <person name="Pendleton A.L."/>
            <person name="Shaikh M.A."/>
            <person name="Suttiyut T."/>
            <person name="Ogas R."/>
            <person name="Tomko P."/>
            <person name="Gavelis G."/>
            <person name="Widhalm J.R."/>
            <person name="Wisecaver J.H."/>
        </authorList>
    </citation>
    <scope>NUCLEOTIDE SEQUENCE</scope>
    <source>
        <strain evidence="2">ECLA1</strain>
    </source>
</reference>
<organism evidence="2 3">
    <name type="scientific">Elysia crispata</name>
    <name type="common">lettuce slug</name>
    <dbReference type="NCBI Taxonomy" id="231223"/>
    <lineage>
        <taxon>Eukaryota</taxon>
        <taxon>Metazoa</taxon>
        <taxon>Spiralia</taxon>
        <taxon>Lophotrochozoa</taxon>
        <taxon>Mollusca</taxon>
        <taxon>Gastropoda</taxon>
        <taxon>Heterobranchia</taxon>
        <taxon>Euthyneura</taxon>
        <taxon>Panpulmonata</taxon>
        <taxon>Sacoglossa</taxon>
        <taxon>Placobranchoidea</taxon>
        <taxon>Plakobranchidae</taxon>
        <taxon>Elysia</taxon>
    </lineage>
</organism>
<dbReference type="Proteomes" id="UP001283361">
    <property type="component" value="Unassembled WGS sequence"/>
</dbReference>
<evidence type="ECO:0000256" key="1">
    <source>
        <dbReference type="SAM" id="Phobius"/>
    </source>
</evidence>
<evidence type="ECO:0000313" key="2">
    <source>
        <dbReference type="EMBL" id="KAK3802999.1"/>
    </source>
</evidence>
<gene>
    <name evidence="2" type="ORF">RRG08_043340</name>
</gene>
<dbReference type="AlphaFoldDB" id="A0AAE1BBK4"/>
<protein>
    <submittedName>
        <fullName evidence="2">Uncharacterized protein</fullName>
    </submittedName>
</protein>
<keyword evidence="1" id="KW-1133">Transmembrane helix</keyword>
<keyword evidence="3" id="KW-1185">Reference proteome</keyword>
<feature type="transmembrane region" description="Helical" evidence="1">
    <location>
        <begin position="41"/>
        <end position="60"/>
    </location>
</feature>
<name>A0AAE1BBK4_9GAST</name>
<keyword evidence="1" id="KW-0472">Membrane</keyword>
<keyword evidence="1" id="KW-0812">Transmembrane</keyword>
<sequence>MLCKIQHHQSCSVNPSRQVLLRTLVLFKQETGDRPDNTATMSLKTVMVLMLLGMLMVVLVQTAPQSHDATTPQTATCQLMKKLGIACKSSSIWN</sequence>
<evidence type="ECO:0000313" key="3">
    <source>
        <dbReference type="Proteomes" id="UP001283361"/>
    </source>
</evidence>
<dbReference type="EMBL" id="JAWDGP010000201">
    <property type="protein sequence ID" value="KAK3802999.1"/>
    <property type="molecule type" value="Genomic_DNA"/>
</dbReference>
<comment type="caution">
    <text evidence="2">The sequence shown here is derived from an EMBL/GenBank/DDBJ whole genome shotgun (WGS) entry which is preliminary data.</text>
</comment>
<proteinExistence type="predicted"/>